<keyword evidence="9 10" id="KW-0472">Membrane</keyword>
<dbReference type="InterPro" id="IPR027417">
    <property type="entry name" value="P-loop_NTPase"/>
</dbReference>
<keyword evidence="5 10" id="KW-0812">Transmembrane</keyword>
<reference evidence="14" key="1">
    <citation type="submission" date="2016-08" db="EMBL/GenBank/DDBJ databases">
        <authorList>
            <person name="Varghese N."/>
            <person name="Submissions Spin"/>
        </authorList>
    </citation>
    <scope>NUCLEOTIDE SEQUENCE [LARGE SCALE GENOMIC DNA]</scope>
    <source>
        <strain evidence="14">HAMBI 2975</strain>
    </source>
</reference>
<dbReference type="PANTHER" id="PTHR43394:SF1">
    <property type="entry name" value="ATP-BINDING CASSETTE SUB-FAMILY B MEMBER 10, MITOCHONDRIAL"/>
    <property type="match status" value="1"/>
</dbReference>
<dbReference type="InterPro" id="IPR003439">
    <property type="entry name" value="ABC_transporter-like_ATP-bd"/>
</dbReference>
<keyword evidence="6" id="KW-0547">Nucleotide-binding</keyword>
<evidence type="ECO:0000256" key="10">
    <source>
        <dbReference type="SAM" id="Phobius"/>
    </source>
</evidence>
<dbReference type="PROSITE" id="PS00211">
    <property type="entry name" value="ABC_TRANSPORTER_1"/>
    <property type="match status" value="1"/>
</dbReference>
<keyword evidence="4" id="KW-1003">Cell membrane</keyword>
<gene>
    <name evidence="13" type="ORF">GA0061103_1382</name>
</gene>
<evidence type="ECO:0000313" key="13">
    <source>
        <dbReference type="EMBL" id="SCB09570.1"/>
    </source>
</evidence>
<dbReference type="SUPFAM" id="SSF52540">
    <property type="entry name" value="P-loop containing nucleoside triphosphate hydrolases"/>
    <property type="match status" value="1"/>
</dbReference>
<keyword evidence="14" id="KW-1185">Reference proteome</keyword>
<organism evidence="13 14">
    <name type="scientific">Rhizobium multihospitium</name>
    <dbReference type="NCBI Taxonomy" id="410764"/>
    <lineage>
        <taxon>Bacteria</taxon>
        <taxon>Pseudomonadati</taxon>
        <taxon>Pseudomonadota</taxon>
        <taxon>Alphaproteobacteria</taxon>
        <taxon>Hyphomicrobiales</taxon>
        <taxon>Rhizobiaceae</taxon>
        <taxon>Rhizobium/Agrobacterium group</taxon>
        <taxon>Rhizobium</taxon>
    </lineage>
</organism>
<dbReference type="GO" id="GO:0030253">
    <property type="term" value="P:protein secretion by the type I secretion system"/>
    <property type="evidence" value="ECO:0007669"/>
    <property type="project" value="InterPro"/>
</dbReference>
<dbReference type="InterPro" id="IPR011527">
    <property type="entry name" value="ABC1_TM_dom"/>
</dbReference>
<feature type="transmembrane region" description="Helical" evidence="10">
    <location>
        <begin position="58"/>
        <end position="81"/>
    </location>
</feature>
<dbReference type="AlphaFoldDB" id="A0A1C3U240"/>
<dbReference type="SUPFAM" id="SSF90123">
    <property type="entry name" value="ABC transporter transmembrane region"/>
    <property type="match status" value="1"/>
</dbReference>
<evidence type="ECO:0000256" key="5">
    <source>
        <dbReference type="ARBA" id="ARBA00022692"/>
    </source>
</evidence>
<dbReference type="Pfam" id="PF00664">
    <property type="entry name" value="ABC_membrane"/>
    <property type="match status" value="1"/>
</dbReference>
<dbReference type="PROSITE" id="PS50893">
    <property type="entry name" value="ABC_TRANSPORTER_2"/>
    <property type="match status" value="1"/>
</dbReference>
<dbReference type="PROSITE" id="PS50929">
    <property type="entry name" value="ABC_TM1F"/>
    <property type="match status" value="1"/>
</dbReference>
<comment type="subcellular location">
    <subcellularLocation>
        <location evidence="1">Cell membrane</location>
        <topology evidence="1">Multi-pass membrane protein</topology>
    </subcellularLocation>
</comment>
<evidence type="ECO:0000256" key="2">
    <source>
        <dbReference type="ARBA" id="ARBA00005417"/>
    </source>
</evidence>
<dbReference type="InterPro" id="IPR039421">
    <property type="entry name" value="Type_1_exporter"/>
</dbReference>
<evidence type="ECO:0000256" key="4">
    <source>
        <dbReference type="ARBA" id="ARBA00022475"/>
    </source>
</evidence>
<comment type="similarity">
    <text evidence="2">Belongs to the ABC transporter superfamily.</text>
</comment>
<dbReference type="GO" id="GO:0030256">
    <property type="term" value="C:type I protein secretion system complex"/>
    <property type="evidence" value="ECO:0007669"/>
    <property type="project" value="InterPro"/>
</dbReference>
<dbReference type="CDD" id="cd18586">
    <property type="entry name" value="ABC_6TM_PrtD_like"/>
    <property type="match status" value="1"/>
</dbReference>
<dbReference type="Gene3D" id="3.40.50.300">
    <property type="entry name" value="P-loop containing nucleotide triphosphate hydrolases"/>
    <property type="match status" value="1"/>
</dbReference>
<evidence type="ECO:0000259" key="11">
    <source>
        <dbReference type="PROSITE" id="PS50893"/>
    </source>
</evidence>
<dbReference type="PANTHER" id="PTHR43394">
    <property type="entry name" value="ATP-DEPENDENT PERMEASE MDL1, MITOCHONDRIAL"/>
    <property type="match status" value="1"/>
</dbReference>
<evidence type="ECO:0000256" key="1">
    <source>
        <dbReference type="ARBA" id="ARBA00004651"/>
    </source>
</evidence>
<evidence type="ECO:0000256" key="7">
    <source>
        <dbReference type="ARBA" id="ARBA00022840"/>
    </source>
</evidence>
<feature type="domain" description="ABC transmembrane type-1" evidence="12">
    <location>
        <begin position="60"/>
        <end position="338"/>
    </location>
</feature>
<dbReference type="GO" id="GO:0016887">
    <property type="term" value="F:ATP hydrolysis activity"/>
    <property type="evidence" value="ECO:0007669"/>
    <property type="project" value="InterPro"/>
</dbReference>
<feature type="transmembrane region" description="Helical" evidence="10">
    <location>
        <begin position="93"/>
        <end position="113"/>
    </location>
</feature>
<evidence type="ECO:0000256" key="3">
    <source>
        <dbReference type="ARBA" id="ARBA00022448"/>
    </source>
</evidence>
<dbReference type="InterPro" id="IPR047957">
    <property type="entry name" value="ABC_AprD-like_6TM"/>
</dbReference>
<evidence type="ECO:0000256" key="9">
    <source>
        <dbReference type="ARBA" id="ARBA00023136"/>
    </source>
</evidence>
<evidence type="ECO:0000313" key="14">
    <source>
        <dbReference type="Proteomes" id="UP000199101"/>
    </source>
</evidence>
<sequence>MTIALQVHGAEREAVLWASCKSLPYATANVEDRRKVLAVPKDPPQTFVALMLSALRKAFVGIALASAAINVLALTGSFFMLQVYDRVIPSHSLPTLSGLVIIVVTLYLFQGVIEFLRSMLLVRIGMSLDERLNRKVFGALLFLPSKKQTSDDGLQSVRDLEQIRSFLSGSGSTALFDLPWVPFYLILCFLFHFWIGFTALCGAFLLVGITVAAEILSRRPALEAARSSAARLGFAQAARRNWEAAVAMGFSGRLTEKWAVMNEDYLRHQLTASTRVGALTIAAKIARMMLQSGVLAVGAILVIRQEATGGIIIASSILVTRALAPVELAIGQWKGFVAARQGWTRLAALLDAAPPEKQAFALPAPSRELSVENITVTSPGSRDLILRNISFKISAGTILGVIGPSASGKSSLARAVAGLWPVAIGAVRLDRAALLQWDTDELGQHVGYLPQDVDLFDGTIAENISRFAEDMRTEPIIAAAKAAGVYDMIVKLPDGFDTKIGEGGSRLSAGQRQRIALARALYGDPFLVVLDEPNSNLDAEGEAALTAALAGVKDRGGIAIVIAHRPSALAAADTVMIVAGGQVQAFGPKKDILGPSPKQVGTTHFAVAGGETHG</sequence>
<accession>A0A1C3U240</accession>
<evidence type="ECO:0000256" key="6">
    <source>
        <dbReference type="ARBA" id="ARBA00022741"/>
    </source>
</evidence>
<feature type="domain" description="ABC transporter" evidence="11">
    <location>
        <begin position="369"/>
        <end position="605"/>
    </location>
</feature>
<proteinExistence type="inferred from homology"/>
<dbReference type="SMART" id="SM00382">
    <property type="entry name" value="AAA"/>
    <property type="match status" value="1"/>
</dbReference>
<dbReference type="NCBIfam" id="TIGR01842">
    <property type="entry name" value="type_I_sec_PrtD"/>
    <property type="match status" value="1"/>
</dbReference>
<dbReference type="CDD" id="cd03246">
    <property type="entry name" value="ABCC_Protease_Secretion"/>
    <property type="match status" value="1"/>
</dbReference>
<keyword evidence="8 10" id="KW-1133">Transmembrane helix</keyword>
<dbReference type="Pfam" id="PF00005">
    <property type="entry name" value="ABC_tran"/>
    <property type="match status" value="1"/>
</dbReference>
<dbReference type="GO" id="GO:0015421">
    <property type="term" value="F:ABC-type oligopeptide transporter activity"/>
    <property type="evidence" value="ECO:0007669"/>
    <property type="project" value="TreeGrafter"/>
</dbReference>
<dbReference type="Proteomes" id="UP000199101">
    <property type="component" value="Unassembled WGS sequence"/>
</dbReference>
<dbReference type="Gene3D" id="1.20.1560.10">
    <property type="entry name" value="ABC transporter type 1, transmembrane domain"/>
    <property type="match status" value="1"/>
</dbReference>
<evidence type="ECO:0000259" key="12">
    <source>
        <dbReference type="PROSITE" id="PS50929"/>
    </source>
</evidence>
<dbReference type="InterPro" id="IPR010128">
    <property type="entry name" value="ATPase_T1SS_PrtD-like"/>
</dbReference>
<dbReference type="EMBL" id="FMAG01000001">
    <property type="protein sequence ID" value="SCB09570.1"/>
    <property type="molecule type" value="Genomic_DNA"/>
</dbReference>
<dbReference type="GO" id="GO:0005886">
    <property type="term" value="C:plasma membrane"/>
    <property type="evidence" value="ECO:0007669"/>
    <property type="project" value="UniProtKB-SubCell"/>
</dbReference>
<keyword evidence="3" id="KW-0813">Transport</keyword>
<keyword evidence="7" id="KW-0067">ATP-binding</keyword>
<dbReference type="STRING" id="410764.GA0061103_1382"/>
<dbReference type="InterPro" id="IPR003593">
    <property type="entry name" value="AAA+_ATPase"/>
</dbReference>
<protein>
    <submittedName>
        <fullName evidence="13">Type I secretion system ABC transporter, PrtD family</fullName>
    </submittedName>
</protein>
<dbReference type="InterPro" id="IPR017871">
    <property type="entry name" value="ABC_transporter-like_CS"/>
</dbReference>
<evidence type="ECO:0000256" key="8">
    <source>
        <dbReference type="ARBA" id="ARBA00022989"/>
    </source>
</evidence>
<dbReference type="FunFam" id="3.40.50.300:FF:001444">
    <property type="entry name" value="ABC transporter ATP-binding protein"/>
    <property type="match status" value="1"/>
</dbReference>
<dbReference type="InterPro" id="IPR036640">
    <property type="entry name" value="ABC1_TM_sf"/>
</dbReference>
<name>A0A1C3U240_9HYPH</name>
<dbReference type="GO" id="GO:0005524">
    <property type="term" value="F:ATP binding"/>
    <property type="evidence" value="ECO:0007669"/>
    <property type="project" value="UniProtKB-KW"/>
</dbReference>
<feature type="transmembrane region" description="Helical" evidence="10">
    <location>
        <begin position="183"/>
        <end position="216"/>
    </location>
</feature>